<gene>
    <name evidence="2" type="ORF">MRATA1EN1_LOCUS22803</name>
</gene>
<evidence type="ECO:0000313" key="3">
    <source>
        <dbReference type="Proteomes" id="UP001176941"/>
    </source>
</evidence>
<protein>
    <submittedName>
        <fullName evidence="2">Uncharacterized protein</fullName>
    </submittedName>
</protein>
<dbReference type="Proteomes" id="UP001176941">
    <property type="component" value="Chromosome 34"/>
</dbReference>
<feature type="compositionally biased region" description="Basic residues" evidence="1">
    <location>
        <begin position="53"/>
        <end position="64"/>
    </location>
</feature>
<dbReference type="EMBL" id="OX460345">
    <property type="protein sequence ID" value="CAI9173841.1"/>
    <property type="molecule type" value="Genomic_DNA"/>
</dbReference>
<feature type="region of interest" description="Disordered" evidence="1">
    <location>
        <begin position="1"/>
        <end position="113"/>
    </location>
</feature>
<evidence type="ECO:0000313" key="2">
    <source>
        <dbReference type="EMBL" id="CAI9173841.1"/>
    </source>
</evidence>
<accession>A0ABN8ZLG2</accession>
<evidence type="ECO:0000256" key="1">
    <source>
        <dbReference type="SAM" id="MobiDB-lite"/>
    </source>
</evidence>
<keyword evidence="3" id="KW-1185">Reference proteome</keyword>
<reference evidence="2" key="1">
    <citation type="submission" date="2023-04" db="EMBL/GenBank/DDBJ databases">
        <authorList>
            <consortium name="ELIXIR-Norway"/>
        </authorList>
    </citation>
    <scope>NUCLEOTIDE SEQUENCE [LARGE SCALE GENOMIC DNA]</scope>
</reference>
<feature type="compositionally biased region" description="Basic and acidic residues" evidence="1">
    <location>
        <begin position="20"/>
        <end position="29"/>
    </location>
</feature>
<feature type="compositionally biased region" description="Basic and acidic residues" evidence="1">
    <location>
        <begin position="104"/>
        <end position="113"/>
    </location>
</feature>
<proteinExistence type="predicted"/>
<name>A0ABN8ZLG2_RANTA</name>
<sequence>MSRGPSIGAQDRTGQDEEPSPDRPGDSMKRTCSMCATRSPANKEYMPRVTPLTRRKEKVKRTGGHRAAASGAEGRCRPGRVISSGGWSRSPVKTRGAASLGPLHTHDTQRLKL</sequence>
<organism evidence="2 3">
    <name type="scientific">Rangifer tarandus platyrhynchus</name>
    <name type="common">Svalbard reindeer</name>
    <dbReference type="NCBI Taxonomy" id="3082113"/>
    <lineage>
        <taxon>Eukaryota</taxon>
        <taxon>Metazoa</taxon>
        <taxon>Chordata</taxon>
        <taxon>Craniata</taxon>
        <taxon>Vertebrata</taxon>
        <taxon>Euteleostomi</taxon>
        <taxon>Mammalia</taxon>
        <taxon>Eutheria</taxon>
        <taxon>Laurasiatheria</taxon>
        <taxon>Artiodactyla</taxon>
        <taxon>Ruminantia</taxon>
        <taxon>Pecora</taxon>
        <taxon>Cervidae</taxon>
        <taxon>Odocoileinae</taxon>
        <taxon>Rangifer</taxon>
    </lineage>
</organism>